<dbReference type="EMBL" id="JAHCVI010000004">
    <property type="protein sequence ID" value="KAG7286088.1"/>
    <property type="molecule type" value="Genomic_DNA"/>
</dbReference>
<accession>A0AAD4EVI8</accession>
<gene>
    <name evidence="1" type="ORF">NEMBOFW57_008391</name>
</gene>
<proteinExistence type="predicted"/>
<dbReference type="AlphaFoldDB" id="A0AAD4EVI8"/>
<reference evidence="1" key="1">
    <citation type="submission" date="2023-02" db="EMBL/GenBank/DDBJ databases">
        <authorList>
            <person name="Palmer J.M."/>
        </authorList>
    </citation>
    <scope>NUCLEOTIDE SEQUENCE</scope>
    <source>
        <strain evidence="1">FW57</strain>
    </source>
</reference>
<organism evidence="1 2">
    <name type="scientific">Staphylotrichum longicolle</name>
    <dbReference type="NCBI Taxonomy" id="669026"/>
    <lineage>
        <taxon>Eukaryota</taxon>
        <taxon>Fungi</taxon>
        <taxon>Dikarya</taxon>
        <taxon>Ascomycota</taxon>
        <taxon>Pezizomycotina</taxon>
        <taxon>Sordariomycetes</taxon>
        <taxon>Sordariomycetidae</taxon>
        <taxon>Sordariales</taxon>
        <taxon>Chaetomiaceae</taxon>
        <taxon>Staphylotrichum</taxon>
    </lineage>
</organism>
<dbReference type="Proteomes" id="UP001197093">
    <property type="component" value="Unassembled WGS sequence"/>
</dbReference>
<name>A0AAD4EVI8_9PEZI</name>
<evidence type="ECO:0000313" key="2">
    <source>
        <dbReference type="Proteomes" id="UP001197093"/>
    </source>
</evidence>
<evidence type="ECO:0000313" key="1">
    <source>
        <dbReference type="EMBL" id="KAG7286088.1"/>
    </source>
</evidence>
<sequence length="279" mass="30652">MDAPYYLLDPRRIFPAIEATRWLGRIVLDYKDPSSWYTPDTFPSALKLSPIEVTIENFHASLAASQDLELKAGLTDLASGLASAETRQEFDFQPTTVKSILQTALGSKMSPGGRPMYFIVGLLIMTDTRFSDKAGRGRRVGGDISIPATAVAAAAGLGVPLPVETADPFLGAQKTSTVDRSMEGHIPGSYVFGVEYKTVRRMAYSLIKPFTPRMQEYGPRNEGDRVFGHQDKGEGQPQALDDMVVKVDNEDEIWTDELPKGEVRETDIGQVTLVRSVHV</sequence>
<protein>
    <submittedName>
        <fullName evidence="1">Uncharacterized protein</fullName>
    </submittedName>
</protein>
<comment type="caution">
    <text evidence="1">The sequence shown here is derived from an EMBL/GenBank/DDBJ whole genome shotgun (WGS) entry which is preliminary data.</text>
</comment>
<keyword evidence="2" id="KW-1185">Reference proteome</keyword>